<gene>
    <name evidence="3" type="ORF">ACFO3J_26850</name>
</gene>
<dbReference type="RefSeq" id="WP_386434333.1">
    <property type="nucleotide sequence ID" value="NZ_JBHSBB010000019.1"/>
</dbReference>
<dbReference type="CDD" id="cd16936">
    <property type="entry name" value="HATPase_RsbW-like"/>
    <property type="match status" value="1"/>
</dbReference>
<keyword evidence="1" id="KW-0723">Serine/threonine-protein kinase</keyword>
<keyword evidence="1" id="KW-0418">Kinase</keyword>
<reference evidence="4" key="1">
    <citation type="journal article" date="2019" name="Int. J. Syst. Evol. Microbiol.">
        <title>The Global Catalogue of Microorganisms (GCM) 10K type strain sequencing project: providing services to taxonomists for standard genome sequencing and annotation.</title>
        <authorList>
            <consortium name="The Broad Institute Genomics Platform"/>
            <consortium name="The Broad Institute Genome Sequencing Center for Infectious Disease"/>
            <person name="Wu L."/>
            <person name="Ma J."/>
        </authorList>
    </citation>
    <scope>NUCLEOTIDE SEQUENCE [LARGE SCALE GENOMIC DNA]</scope>
    <source>
        <strain evidence="4">CGMCC 4.7237</strain>
    </source>
</reference>
<accession>A0ABV8HSL3</accession>
<dbReference type="GO" id="GO:0005524">
    <property type="term" value="F:ATP binding"/>
    <property type="evidence" value="ECO:0007669"/>
    <property type="project" value="UniProtKB-KW"/>
</dbReference>
<dbReference type="PANTHER" id="PTHR35526">
    <property type="entry name" value="ANTI-SIGMA-F FACTOR RSBW-RELATED"/>
    <property type="match status" value="1"/>
</dbReference>
<dbReference type="Proteomes" id="UP001595765">
    <property type="component" value="Unassembled WGS sequence"/>
</dbReference>
<keyword evidence="3" id="KW-0547">Nucleotide-binding</keyword>
<keyword evidence="3" id="KW-0067">ATP-binding</keyword>
<dbReference type="Pfam" id="PF13581">
    <property type="entry name" value="HATPase_c_2"/>
    <property type="match status" value="1"/>
</dbReference>
<organism evidence="3 4">
    <name type="scientific">Streptomyces polygonati</name>
    <dbReference type="NCBI Taxonomy" id="1617087"/>
    <lineage>
        <taxon>Bacteria</taxon>
        <taxon>Bacillati</taxon>
        <taxon>Actinomycetota</taxon>
        <taxon>Actinomycetes</taxon>
        <taxon>Kitasatosporales</taxon>
        <taxon>Streptomycetaceae</taxon>
        <taxon>Streptomyces</taxon>
    </lineage>
</organism>
<dbReference type="Gene3D" id="3.30.565.10">
    <property type="entry name" value="Histidine kinase-like ATPase, C-terminal domain"/>
    <property type="match status" value="1"/>
</dbReference>
<dbReference type="InterPro" id="IPR050267">
    <property type="entry name" value="Anti-sigma-factor_SerPK"/>
</dbReference>
<evidence type="ECO:0000313" key="3">
    <source>
        <dbReference type="EMBL" id="MFC4035063.1"/>
    </source>
</evidence>
<evidence type="ECO:0000259" key="2">
    <source>
        <dbReference type="Pfam" id="PF13581"/>
    </source>
</evidence>
<dbReference type="SUPFAM" id="SSF55874">
    <property type="entry name" value="ATPase domain of HSP90 chaperone/DNA topoisomerase II/histidine kinase"/>
    <property type="match status" value="1"/>
</dbReference>
<evidence type="ECO:0000256" key="1">
    <source>
        <dbReference type="ARBA" id="ARBA00022527"/>
    </source>
</evidence>
<protein>
    <submittedName>
        <fullName evidence="3">ATP-binding protein</fullName>
    </submittedName>
</protein>
<dbReference type="InterPro" id="IPR003594">
    <property type="entry name" value="HATPase_dom"/>
</dbReference>
<keyword evidence="4" id="KW-1185">Reference proteome</keyword>
<sequence length="139" mass="14811">MITAFTLETTLPAVPASVTQVRHEATFAAREQGLDRQHPAVDAWLVALSELASNCVRHAATTSPTFDVRVVIDQDGLALAVHDRHPHQPVALSEPHADDSGGWGLFLVQQLVTEAGGHTSVDPDIDGQGKTVLVRLPLG</sequence>
<evidence type="ECO:0000313" key="4">
    <source>
        <dbReference type="Proteomes" id="UP001595765"/>
    </source>
</evidence>
<comment type="caution">
    <text evidence="3">The sequence shown here is derived from an EMBL/GenBank/DDBJ whole genome shotgun (WGS) entry which is preliminary data.</text>
</comment>
<dbReference type="PANTHER" id="PTHR35526:SF3">
    <property type="entry name" value="ANTI-SIGMA-F FACTOR RSBW"/>
    <property type="match status" value="1"/>
</dbReference>
<dbReference type="EMBL" id="JBHSBB010000019">
    <property type="protein sequence ID" value="MFC4035063.1"/>
    <property type="molecule type" value="Genomic_DNA"/>
</dbReference>
<proteinExistence type="predicted"/>
<feature type="domain" description="Histidine kinase/HSP90-like ATPase" evidence="2">
    <location>
        <begin position="11"/>
        <end position="120"/>
    </location>
</feature>
<name>A0ABV8HSL3_9ACTN</name>
<keyword evidence="1" id="KW-0808">Transferase</keyword>
<dbReference type="InterPro" id="IPR036890">
    <property type="entry name" value="HATPase_C_sf"/>
</dbReference>